<dbReference type="GO" id="GO:0005524">
    <property type="term" value="F:ATP binding"/>
    <property type="evidence" value="ECO:0007669"/>
    <property type="project" value="UniProtKB-KW"/>
</dbReference>
<dbReference type="Pfam" id="PF00069">
    <property type="entry name" value="Pkinase"/>
    <property type="match status" value="1"/>
</dbReference>
<evidence type="ECO:0000259" key="7">
    <source>
        <dbReference type="PROSITE" id="PS51285"/>
    </source>
</evidence>
<dbReference type="PROSITE" id="PS00108">
    <property type="entry name" value="PROTEIN_KINASE_ST"/>
    <property type="match status" value="1"/>
</dbReference>
<dbReference type="PANTHER" id="PTHR24353">
    <property type="entry name" value="CYCLIC NUCLEOTIDE-DEPENDENT PROTEIN KINASE"/>
    <property type="match status" value="1"/>
</dbReference>
<keyword evidence="1" id="KW-0723">Serine/threonine-protein kinase</keyword>
<dbReference type="OrthoDB" id="63267at2759"/>
<dbReference type="PROSITE" id="PS50011">
    <property type="entry name" value="PROTEIN_KINASE_DOM"/>
    <property type="match status" value="1"/>
</dbReference>
<sequence>MQFIKNLQLNKKKDSDSSEQVLTNKKNKMKYEDFNFIRTLGTECARYYTLIGIKIRLIYIYIYIYINQFYPNECVIASTFFILDHVFSERKILNYINHPFCVNLHGSFKDDSYLYLVLEFVIGGEFFTFLRRNKRFPNDVGCFYAAQIVLIFEYLQSLNIVYRDLKPENLLLDKDGFIKMTDFGFAKIVETRTYTLCGTPEYIAPEILLNVGHGKAADWWTLGIFIYEILVGCPPFYANEPLLIYQKILEGIIYFPKFLDNNCKHLMKKLLSHDLTKRYGNLKKGAQNVKEHPWFSNIDWVNLLNKNVEVPYKPKYKNIFDSSNFERVQEDLTIADKITNENDPFYDW</sequence>
<dbReference type="SUPFAM" id="SSF56112">
    <property type="entry name" value="Protein kinase-like (PK-like)"/>
    <property type="match status" value="1"/>
</dbReference>
<evidence type="ECO:0000313" key="9">
    <source>
        <dbReference type="Proteomes" id="UP000030690"/>
    </source>
</evidence>
<dbReference type="SMART" id="SM00220">
    <property type="entry name" value="S_TKc"/>
    <property type="match status" value="1"/>
</dbReference>
<dbReference type="InterPro" id="IPR011009">
    <property type="entry name" value="Kinase-like_dom_sf"/>
</dbReference>
<keyword evidence="5" id="KW-0067">ATP-binding</keyword>
<keyword evidence="3" id="KW-0547">Nucleotide-binding</keyword>
<dbReference type="AlphaFoldDB" id="A0A024V8I1"/>
<dbReference type="EMBL" id="KI925078">
    <property type="protein sequence ID" value="ETW18764.1"/>
    <property type="molecule type" value="Genomic_DNA"/>
</dbReference>
<evidence type="ECO:0000256" key="4">
    <source>
        <dbReference type="ARBA" id="ARBA00022777"/>
    </source>
</evidence>
<reference evidence="8 9" key="2">
    <citation type="submission" date="2013-02" db="EMBL/GenBank/DDBJ databases">
        <title>The Genome Sequence of Plasmodium falciparum Vietnam Oak-Knoll (FVO).</title>
        <authorList>
            <consortium name="The Broad Institute Genome Sequencing Platform"/>
            <consortium name="The Broad Institute Genome Sequencing Center for Infectious Disease"/>
            <person name="Neafsey D."/>
            <person name="Cheeseman I."/>
            <person name="Volkman S."/>
            <person name="Adams J."/>
            <person name="Walker B."/>
            <person name="Young S.K."/>
            <person name="Zeng Q."/>
            <person name="Gargeya S."/>
            <person name="Fitzgerald M."/>
            <person name="Haas B."/>
            <person name="Abouelleil A."/>
            <person name="Alvarado L."/>
            <person name="Arachchi H.M."/>
            <person name="Berlin A.M."/>
            <person name="Chapman S.B."/>
            <person name="Dewar J."/>
            <person name="Goldberg J."/>
            <person name="Griggs A."/>
            <person name="Gujja S."/>
            <person name="Hansen M."/>
            <person name="Howarth C."/>
            <person name="Imamovic A."/>
            <person name="Larimer J."/>
            <person name="McCowan C."/>
            <person name="Murphy C."/>
            <person name="Neiman D."/>
            <person name="Pearson M."/>
            <person name="Priest M."/>
            <person name="Roberts A."/>
            <person name="Saif S."/>
            <person name="Shea T."/>
            <person name="Sisk P."/>
            <person name="Sykes S."/>
            <person name="Wortman J."/>
            <person name="Nusbaum C."/>
            <person name="Birren B."/>
        </authorList>
    </citation>
    <scope>NUCLEOTIDE SEQUENCE [LARGE SCALE GENOMIC DNA]</scope>
    <source>
        <strain evidence="9">Vietnam Oak-Knoll (FVO)</strain>
    </source>
</reference>
<dbReference type="InterPro" id="IPR000961">
    <property type="entry name" value="AGC-kinase_C"/>
</dbReference>
<dbReference type="CDD" id="cd05580">
    <property type="entry name" value="STKc_PKA_like"/>
    <property type="match status" value="1"/>
</dbReference>
<feature type="domain" description="Protein kinase" evidence="6">
    <location>
        <begin position="7"/>
        <end position="295"/>
    </location>
</feature>
<dbReference type="Gene3D" id="1.10.510.10">
    <property type="entry name" value="Transferase(Phosphotransferase) domain 1"/>
    <property type="match status" value="1"/>
</dbReference>
<dbReference type="FunFam" id="1.10.510.10:FF:000005">
    <property type="entry name" value="cAMP-dependent protein kinase catalytic subunit alpha"/>
    <property type="match status" value="1"/>
</dbReference>
<dbReference type="Proteomes" id="UP000030690">
    <property type="component" value="Unassembled WGS sequence"/>
</dbReference>
<organism evidence="8 9">
    <name type="scientific">Plasmodium falciparum Vietnam Oak-Knoll</name>
    <name type="common">FVO</name>
    <dbReference type="NCBI Taxonomy" id="1036723"/>
    <lineage>
        <taxon>Eukaryota</taxon>
        <taxon>Sar</taxon>
        <taxon>Alveolata</taxon>
        <taxon>Apicomplexa</taxon>
        <taxon>Aconoidasida</taxon>
        <taxon>Haemosporida</taxon>
        <taxon>Plasmodiidae</taxon>
        <taxon>Plasmodium</taxon>
        <taxon>Plasmodium (Laverania)</taxon>
    </lineage>
</organism>
<dbReference type="PANTHER" id="PTHR24353:SF37">
    <property type="entry name" value="CAMP-DEPENDENT PROTEIN KINASE CATALYTIC SUBUNIT PRKX"/>
    <property type="match status" value="1"/>
</dbReference>
<reference evidence="8 9" key="1">
    <citation type="submission" date="2013-02" db="EMBL/GenBank/DDBJ databases">
        <title>The Genome Annotation of Plasmodium falciparum Vietnam Oak-Knoll (FVO).</title>
        <authorList>
            <consortium name="The Broad Institute Genome Sequencing Platform"/>
            <consortium name="The Broad Institute Genome Sequencing Center for Infectious Disease"/>
            <person name="Neafsey D."/>
            <person name="Hoffman S."/>
            <person name="Volkman S."/>
            <person name="Rosenthal P."/>
            <person name="Walker B."/>
            <person name="Young S.K."/>
            <person name="Zeng Q."/>
            <person name="Gargeya S."/>
            <person name="Fitzgerald M."/>
            <person name="Haas B."/>
            <person name="Abouelleil A."/>
            <person name="Allen A.W."/>
            <person name="Alvarado L."/>
            <person name="Arachchi H.M."/>
            <person name="Berlin A.M."/>
            <person name="Chapman S.B."/>
            <person name="Gainer-Dewar J."/>
            <person name="Goldberg J."/>
            <person name="Griggs A."/>
            <person name="Gujja S."/>
            <person name="Hansen M."/>
            <person name="Howarth C."/>
            <person name="Imamovic A."/>
            <person name="Ireland A."/>
            <person name="Larimer J."/>
            <person name="McCowan C."/>
            <person name="Murphy C."/>
            <person name="Pearson M."/>
            <person name="Poon T.W."/>
            <person name="Priest M."/>
            <person name="Roberts A."/>
            <person name="Saif S."/>
            <person name="Shea T."/>
            <person name="Sisk P."/>
            <person name="Sykes S."/>
            <person name="Wortman J."/>
            <person name="Nusbaum C."/>
            <person name="Birren B."/>
        </authorList>
    </citation>
    <scope>NUCLEOTIDE SEQUENCE [LARGE SCALE GENOMIC DNA]</scope>
    <source>
        <strain evidence="9">Vietnam Oak-Knoll (FVO)</strain>
    </source>
</reference>
<evidence type="ECO:0000313" key="8">
    <source>
        <dbReference type="EMBL" id="ETW18764.1"/>
    </source>
</evidence>
<evidence type="ECO:0000259" key="6">
    <source>
        <dbReference type="PROSITE" id="PS50011"/>
    </source>
</evidence>
<accession>A0A024V8I1</accession>
<proteinExistence type="predicted"/>
<name>A0A024V8I1_PLAFA</name>
<dbReference type="PROSITE" id="PS51285">
    <property type="entry name" value="AGC_KINASE_CTER"/>
    <property type="match status" value="1"/>
</dbReference>
<evidence type="ECO:0000256" key="5">
    <source>
        <dbReference type="ARBA" id="ARBA00022840"/>
    </source>
</evidence>
<keyword evidence="2" id="KW-0808">Transferase</keyword>
<protein>
    <submittedName>
        <fullName evidence="8">AGC/PKA protein kinase</fullName>
    </submittedName>
</protein>
<dbReference type="Gene3D" id="3.30.200.20">
    <property type="entry name" value="Phosphorylase Kinase, domain 1"/>
    <property type="match status" value="1"/>
</dbReference>
<evidence type="ECO:0000256" key="3">
    <source>
        <dbReference type="ARBA" id="ARBA00022741"/>
    </source>
</evidence>
<dbReference type="InterPro" id="IPR000719">
    <property type="entry name" value="Prot_kinase_dom"/>
</dbReference>
<dbReference type="SMART" id="SM00133">
    <property type="entry name" value="S_TK_X"/>
    <property type="match status" value="1"/>
</dbReference>
<keyword evidence="4 8" id="KW-0418">Kinase</keyword>
<dbReference type="GO" id="GO:0005952">
    <property type="term" value="C:cAMP-dependent protein kinase complex"/>
    <property type="evidence" value="ECO:0007669"/>
    <property type="project" value="TreeGrafter"/>
</dbReference>
<evidence type="ECO:0000256" key="1">
    <source>
        <dbReference type="ARBA" id="ARBA00022527"/>
    </source>
</evidence>
<dbReference type="InterPro" id="IPR008271">
    <property type="entry name" value="Ser/Thr_kinase_AS"/>
</dbReference>
<feature type="domain" description="AGC-kinase C-terminal" evidence="7">
    <location>
        <begin position="296"/>
        <end position="348"/>
    </location>
</feature>
<dbReference type="GO" id="GO:0004691">
    <property type="term" value="F:cAMP-dependent protein kinase activity"/>
    <property type="evidence" value="ECO:0007669"/>
    <property type="project" value="TreeGrafter"/>
</dbReference>
<gene>
    <name evidence="8" type="ORF">PFFVO_02659</name>
</gene>
<evidence type="ECO:0000256" key="2">
    <source>
        <dbReference type="ARBA" id="ARBA00022679"/>
    </source>
</evidence>